<dbReference type="VEuPathDB" id="VectorBase:AATE015973"/>
<evidence type="ECO:0000313" key="1">
    <source>
        <dbReference type="EnsemblMetazoa" id="AATE015973-PA.1"/>
    </source>
</evidence>
<reference evidence="1" key="1">
    <citation type="submission" date="2022-08" db="UniProtKB">
        <authorList>
            <consortium name="EnsemblMetazoa"/>
        </authorList>
    </citation>
    <scope>IDENTIFICATION</scope>
    <source>
        <strain evidence="1">EBRO</strain>
    </source>
</reference>
<proteinExistence type="predicted"/>
<dbReference type="EnsemblMetazoa" id="AATE015973-RA">
    <property type="protein sequence ID" value="AATE015973-PA.1"/>
    <property type="gene ID" value="AATE015973"/>
</dbReference>
<accession>A0A182JDE2</accession>
<organism evidence="1">
    <name type="scientific">Anopheles atroparvus</name>
    <name type="common">European mosquito</name>
    <dbReference type="NCBI Taxonomy" id="41427"/>
    <lineage>
        <taxon>Eukaryota</taxon>
        <taxon>Metazoa</taxon>
        <taxon>Ecdysozoa</taxon>
        <taxon>Arthropoda</taxon>
        <taxon>Hexapoda</taxon>
        <taxon>Insecta</taxon>
        <taxon>Pterygota</taxon>
        <taxon>Neoptera</taxon>
        <taxon>Endopterygota</taxon>
        <taxon>Diptera</taxon>
        <taxon>Nematocera</taxon>
        <taxon>Culicoidea</taxon>
        <taxon>Culicidae</taxon>
        <taxon>Anophelinae</taxon>
        <taxon>Anopheles</taxon>
    </lineage>
</organism>
<name>A0A182JDE2_ANOAO</name>
<dbReference type="AlphaFoldDB" id="A0A182JDE2"/>
<sequence length="97" mass="10483">MNRTIAITIAIIIIINIINTYVQATLSQMLKLVFTAIEYLQSGQNLSKQTRLDVSARVLTTTIAAEAERSARVMGDGVMSIGSPQTFGSAGRPVKSR</sequence>
<protein>
    <submittedName>
        <fullName evidence="1">Uncharacterized protein</fullName>
    </submittedName>
</protein>